<dbReference type="Pfam" id="PF08237">
    <property type="entry name" value="PE-PPE"/>
    <property type="match status" value="1"/>
</dbReference>
<evidence type="ECO:0000313" key="4">
    <source>
        <dbReference type="Proteomes" id="UP000078396"/>
    </source>
</evidence>
<reference evidence="3 4" key="1">
    <citation type="submission" date="2016-04" db="EMBL/GenBank/DDBJ databases">
        <title>Draft Genome Sequences of Staphylococcus capitis Strain H36, S. capitis Strain H65, S. cohnii Strain H62, S. hominis Strain H69, Mycobacterium iranicum Strain H39, Plantibacter sp. Strain H53, Pseudomonas oryzihabitans Strain H72, and Microbacterium sp. Strain H83, isolated from residential settings.</title>
        <authorList>
            <person name="Lymperopoulou D."/>
            <person name="Adams R.I."/>
            <person name="Lindow S."/>
            <person name="Coil D.A."/>
            <person name="Jospin G."/>
            <person name="Eisen J.A."/>
        </authorList>
    </citation>
    <scope>NUCLEOTIDE SEQUENCE [LARGE SCALE GENOMIC DNA]</scope>
    <source>
        <strain evidence="3 4">H39</strain>
    </source>
</reference>
<feature type="domain" description="PE-PPE" evidence="2">
    <location>
        <begin position="39"/>
        <end position="237"/>
    </location>
</feature>
<feature type="compositionally biased region" description="Basic and acidic residues" evidence="1">
    <location>
        <begin position="368"/>
        <end position="378"/>
    </location>
</feature>
<dbReference type="InterPro" id="IPR013228">
    <property type="entry name" value="PE-PPE_C"/>
</dbReference>
<dbReference type="Proteomes" id="UP000078396">
    <property type="component" value="Unassembled WGS sequence"/>
</dbReference>
<organism evidence="3 4">
    <name type="scientific">Mycolicibacterium iranicum</name>
    <name type="common">Mycobacterium iranicum</name>
    <dbReference type="NCBI Taxonomy" id="912594"/>
    <lineage>
        <taxon>Bacteria</taxon>
        <taxon>Bacillati</taxon>
        <taxon>Actinomycetota</taxon>
        <taxon>Actinomycetes</taxon>
        <taxon>Mycobacteriales</taxon>
        <taxon>Mycobacteriaceae</taxon>
        <taxon>Mycolicibacterium</taxon>
    </lineage>
</organism>
<feature type="compositionally biased region" description="Acidic residues" evidence="1">
    <location>
        <begin position="358"/>
        <end position="367"/>
    </location>
</feature>
<accession>A0A178LUY8</accession>
<evidence type="ECO:0000259" key="2">
    <source>
        <dbReference type="Pfam" id="PF08237"/>
    </source>
</evidence>
<sequence length="384" mass="41043">MLLGGRGQYAQLTTEQMLTAFGGYFAEYNERVSVPFPGDAEFAVSVPEGSDNLYNAIHMHQAALGTPLTIGGVSKGAPSVVDVLYRLMEDAEDPEDGITAPSRDQMNVAIYGAPGKMFFIGTKYQPIPETPYDILIVAAEYDGIADFPDNPFNLLAVLNAVRGAELLHVDAAFYDVANNPVHYRTDTNSLGGTTTTVIVPAARLPLLNDMYESDVFDPKFTAFVEQVLRPVIDSAYKRNWASQRRYWKFEIPTNLPGPPGLVDGATFAAPQEAVTGEVAPDRFADALGDHTTKRSGGSVAADRPETTSDETPPARGEELTEEGLAGNRTEQAGDDGEVVGDDAGTVGTDAELRSASETADDDTEATDDDKPADAHPGGDTENES</sequence>
<comment type="caution">
    <text evidence="3">The sequence shown here is derived from an EMBL/GenBank/DDBJ whole genome shotgun (WGS) entry which is preliminary data.</text>
</comment>
<dbReference type="EMBL" id="LWCS01000029">
    <property type="protein sequence ID" value="OAN37305.1"/>
    <property type="molecule type" value="Genomic_DNA"/>
</dbReference>
<feature type="region of interest" description="Disordered" evidence="1">
    <location>
        <begin position="287"/>
        <end position="384"/>
    </location>
</feature>
<evidence type="ECO:0000256" key="1">
    <source>
        <dbReference type="SAM" id="MobiDB-lite"/>
    </source>
</evidence>
<dbReference type="AlphaFoldDB" id="A0A178LUY8"/>
<gene>
    <name evidence="3" type="ORF">A4X20_23365</name>
</gene>
<evidence type="ECO:0000313" key="3">
    <source>
        <dbReference type="EMBL" id="OAN37305.1"/>
    </source>
</evidence>
<protein>
    <recommendedName>
        <fullName evidence="2">PE-PPE domain-containing protein</fullName>
    </recommendedName>
</protein>
<proteinExistence type="predicted"/>
<name>A0A178LUY8_MYCIR</name>